<evidence type="ECO:0000313" key="3">
    <source>
        <dbReference type="Proteomes" id="UP001232148"/>
    </source>
</evidence>
<comment type="caution">
    <text evidence="2">The sequence shown here is derived from an EMBL/GenBank/DDBJ whole genome shotgun (WGS) entry which is preliminary data.</text>
</comment>
<keyword evidence="3" id="KW-1185">Reference proteome</keyword>
<organism evidence="2 3">
    <name type="scientific">Colletotrichum zoysiae</name>
    <dbReference type="NCBI Taxonomy" id="1216348"/>
    <lineage>
        <taxon>Eukaryota</taxon>
        <taxon>Fungi</taxon>
        <taxon>Dikarya</taxon>
        <taxon>Ascomycota</taxon>
        <taxon>Pezizomycotina</taxon>
        <taxon>Sordariomycetes</taxon>
        <taxon>Hypocreomycetidae</taxon>
        <taxon>Glomerellales</taxon>
        <taxon>Glomerellaceae</taxon>
        <taxon>Colletotrichum</taxon>
        <taxon>Colletotrichum graminicola species complex</taxon>
    </lineage>
</organism>
<evidence type="ECO:0008006" key="4">
    <source>
        <dbReference type="Google" id="ProtNLM"/>
    </source>
</evidence>
<evidence type="ECO:0000256" key="1">
    <source>
        <dbReference type="SAM" id="MobiDB-lite"/>
    </source>
</evidence>
<dbReference type="SUPFAM" id="SSF56112">
    <property type="entry name" value="Protein kinase-like (PK-like)"/>
    <property type="match status" value="1"/>
</dbReference>
<accession>A0AAD9M565</accession>
<name>A0AAD9M565_9PEZI</name>
<dbReference type="InterPro" id="IPR011009">
    <property type="entry name" value="Kinase-like_dom_sf"/>
</dbReference>
<gene>
    <name evidence="2" type="ORF">LX32DRAFT_680517</name>
</gene>
<proteinExistence type="predicted"/>
<evidence type="ECO:0000313" key="2">
    <source>
        <dbReference type="EMBL" id="KAK2032262.1"/>
    </source>
</evidence>
<reference evidence="2" key="1">
    <citation type="submission" date="2021-06" db="EMBL/GenBank/DDBJ databases">
        <title>Comparative genomics, transcriptomics and evolutionary studies reveal genomic signatures of adaptation to plant cell wall in hemibiotrophic fungi.</title>
        <authorList>
            <consortium name="DOE Joint Genome Institute"/>
            <person name="Baroncelli R."/>
            <person name="Diaz J.F."/>
            <person name="Benocci T."/>
            <person name="Peng M."/>
            <person name="Battaglia E."/>
            <person name="Haridas S."/>
            <person name="Andreopoulos W."/>
            <person name="Labutti K."/>
            <person name="Pangilinan J."/>
            <person name="Floch G.L."/>
            <person name="Makela M.R."/>
            <person name="Henrissat B."/>
            <person name="Grigoriev I.V."/>
            <person name="Crouch J.A."/>
            <person name="De Vries R.P."/>
            <person name="Sukno S.A."/>
            <person name="Thon M.R."/>
        </authorList>
    </citation>
    <scope>NUCLEOTIDE SEQUENCE</scope>
    <source>
        <strain evidence="2">MAFF235873</strain>
    </source>
</reference>
<dbReference type="Proteomes" id="UP001232148">
    <property type="component" value="Unassembled WGS sequence"/>
</dbReference>
<protein>
    <recommendedName>
        <fullName evidence="4">Protein kinase domain-containing protein</fullName>
    </recommendedName>
</protein>
<feature type="region of interest" description="Disordered" evidence="1">
    <location>
        <begin position="291"/>
        <end position="331"/>
    </location>
</feature>
<dbReference type="AlphaFoldDB" id="A0AAD9M565"/>
<dbReference type="EMBL" id="MU842832">
    <property type="protein sequence ID" value="KAK2032262.1"/>
    <property type="molecule type" value="Genomic_DNA"/>
</dbReference>
<sequence>MEEKTCPDLPNFTTYAKQNICDNTLDNTQLATRRLLSSQRRFSATRAPQQRNANVRLLACLIDDDDDINDSDYRFLVDGQHVKYISTAPGTFRGAEDDRTFEPILLGELLPPFPTGDWNRGHAARDPETGKAAFVRTERAQFAGVKNLWHPVRLSELDFARQDRVSQRVHVSMHPEVEDGKPVLVKLAVWPWEIPYIEVETAAYQWISDSGVGPKFLGHLTEGKDGRVVGFVAEWVGGARAAGPGDMDGCKKALGRLHELGIRLGDINRHNFLVRDGHDVVLVDFETAKPDCSPPGARGRDERPQGQLGGHGFPGRSGTRSRMTDPGHTSRHWLGGWRECVAIFGGFSSAEAGGNKNTE</sequence>